<reference evidence="4 5" key="1">
    <citation type="journal article" date="2009" name="Nature">
        <title>Evolution of pathogenicity and sexual reproduction in eight Candida genomes.</title>
        <authorList>
            <person name="Butler G."/>
            <person name="Rasmussen M.D."/>
            <person name="Lin M.F."/>
            <person name="Santos M.A."/>
            <person name="Sakthikumar S."/>
            <person name="Munro C.A."/>
            <person name="Rheinbay E."/>
            <person name="Grabherr M."/>
            <person name="Forche A."/>
            <person name="Reedy J.L."/>
            <person name="Agrafioti I."/>
            <person name="Arnaud M.B."/>
            <person name="Bates S."/>
            <person name="Brown A.J."/>
            <person name="Brunke S."/>
            <person name="Costanzo M.C."/>
            <person name="Fitzpatrick D.A."/>
            <person name="de Groot P.W."/>
            <person name="Harris D."/>
            <person name="Hoyer L.L."/>
            <person name="Hube B."/>
            <person name="Klis F.M."/>
            <person name="Kodira C."/>
            <person name="Lennard N."/>
            <person name="Logue M.E."/>
            <person name="Martin R."/>
            <person name="Neiman A.M."/>
            <person name="Nikolaou E."/>
            <person name="Quail M.A."/>
            <person name="Quinn J."/>
            <person name="Santos M.C."/>
            <person name="Schmitzberger F.F."/>
            <person name="Sherlock G."/>
            <person name="Shah P."/>
            <person name="Silverstein K.A."/>
            <person name="Skrzypek M.S."/>
            <person name="Soll D."/>
            <person name="Staggs R."/>
            <person name="Stansfield I."/>
            <person name="Stumpf M.P."/>
            <person name="Sudbery P.E."/>
            <person name="Srikantha T."/>
            <person name="Zeng Q."/>
            <person name="Berman J."/>
            <person name="Berriman M."/>
            <person name="Heitman J."/>
            <person name="Gow N.A."/>
            <person name="Lorenz M.C."/>
            <person name="Birren B.W."/>
            <person name="Kellis M."/>
            <person name="Cuomo C.A."/>
        </authorList>
    </citation>
    <scope>NUCLEOTIDE SEQUENCE [LARGE SCALE GENOMIC DNA]</scope>
    <source>
        <strain evidence="5">ATCC 11503 / BCRC 21390 / CBS 2605 / JCM 1781 / NBRC 1676 / NRRL YB-4239</strain>
    </source>
</reference>
<dbReference type="GO" id="GO:0005737">
    <property type="term" value="C:cytoplasm"/>
    <property type="evidence" value="ECO:0007669"/>
    <property type="project" value="UniProtKB-SubCell"/>
</dbReference>
<dbReference type="InParanoid" id="A5E2Z5"/>
<name>A5E2Z5_LODEL</name>
<dbReference type="OMA" id="MKNNIDL"/>
<protein>
    <recommendedName>
        <fullName evidence="6">Dynactin subunit 2</fullName>
    </recommendedName>
</protein>
<evidence type="ECO:0000313" key="5">
    <source>
        <dbReference type="Proteomes" id="UP000001996"/>
    </source>
</evidence>
<dbReference type="Pfam" id="PF04912">
    <property type="entry name" value="Dynamitin"/>
    <property type="match status" value="2"/>
</dbReference>
<dbReference type="STRING" id="379508.A5E2Z5"/>
<proteinExistence type="predicted"/>
<comment type="subcellular location">
    <subcellularLocation>
        <location evidence="1">Cytoplasm</location>
    </subcellularLocation>
</comment>
<accession>A5E2Z5</accession>
<dbReference type="EMBL" id="CH981528">
    <property type="protein sequence ID" value="EDK45803.1"/>
    <property type="molecule type" value="Genomic_DNA"/>
</dbReference>
<dbReference type="HOGENOM" id="CLU_057740_0_0_1"/>
<keyword evidence="5" id="KW-1185">Reference proteome</keyword>
<feature type="compositionally biased region" description="Acidic residues" evidence="3">
    <location>
        <begin position="8"/>
        <end position="27"/>
    </location>
</feature>
<sequence length="376" mass="43449">MFKAGELPDIDLDSQEVFETSDQEDETALDKNQNKVVSGDGGITTTEEDIPEYDFDFDETRRRFLKSFITNNRFDFSGTIENNGSESGYKVVDVEETTLEKLTRIQRELEELRLEDPSSIEEVDKLDSLAKNMQHNAEKTEQGVFEKELSFDALNLKFKPNLDFDFDFELEMPKLNNDVYNESRIQQLTDLESALCAIETQIGDFSLLDSSIQFKFNDIVRRMQVMEHPEVSLNLVSDHIEQTLKEINKLELSKKAFGVEKTPIAKSDKIDDLFQILPNLKTYASQTPILVDRLKSLSKLHNEMIEVTDFARNIDQTLADTVEDFKKWDTSLKTLNDKIDLASTTFKENKNKLDSRMEEIDEQVKRLQKENKLSVH</sequence>
<keyword evidence="2" id="KW-0963">Cytoplasm</keyword>
<dbReference type="FunCoup" id="A5E2Z5">
    <property type="interactions" value="62"/>
</dbReference>
<dbReference type="Proteomes" id="UP000001996">
    <property type="component" value="Unassembled WGS sequence"/>
</dbReference>
<evidence type="ECO:0000256" key="2">
    <source>
        <dbReference type="ARBA" id="ARBA00022490"/>
    </source>
</evidence>
<evidence type="ECO:0000256" key="3">
    <source>
        <dbReference type="SAM" id="MobiDB-lite"/>
    </source>
</evidence>
<evidence type="ECO:0000256" key="1">
    <source>
        <dbReference type="ARBA" id="ARBA00004496"/>
    </source>
</evidence>
<evidence type="ECO:0008006" key="6">
    <source>
        <dbReference type="Google" id="ProtNLM"/>
    </source>
</evidence>
<evidence type="ECO:0000313" key="4">
    <source>
        <dbReference type="EMBL" id="EDK45803.1"/>
    </source>
</evidence>
<dbReference type="PANTHER" id="PTHR15346">
    <property type="entry name" value="DYNACTIN SUBUNIT"/>
    <property type="match status" value="1"/>
</dbReference>
<dbReference type="GO" id="GO:0007017">
    <property type="term" value="P:microtubule-based process"/>
    <property type="evidence" value="ECO:0007669"/>
    <property type="project" value="InterPro"/>
</dbReference>
<dbReference type="InterPro" id="IPR028133">
    <property type="entry name" value="Dynamitin"/>
</dbReference>
<dbReference type="VEuPathDB" id="FungiDB:LELG_03982"/>
<dbReference type="KEGG" id="lel:PVL30_004802"/>
<dbReference type="GeneID" id="5231955"/>
<feature type="region of interest" description="Disordered" evidence="3">
    <location>
        <begin position="1"/>
        <end position="49"/>
    </location>
</feature>
<gene>
    <name evidence="4" type="ORF">LELG_03982</name>
</gene>
<dbReference type="OrthoDB" id="4977at2759"/>
<dbReference type="AlphaFoldDB" id="A5E2Z5"/>
<dbReference type="GO" id="GO:0005869">
    <property type="term" value="C:dynactin complex"/>
    <property type="evidence" value="ECO:0007669"/>
    <property type="project" value="InterPro"/>
</dbReference>
<organism evidence="4 5">
    <name type="scientific">Lodderomyces elongisporus (strain ATCC 11503 / CBS 2605 / JCM 1781 / NBRC 1676 / NRRL YB-4239)</name>
    <name type="common">Yeast</name>
    <name type="synonym">Saccharomyces elongisporus</name>
    <dbReference type="NCBI Taxonomy" id="379508"/>
    <lineage>
        <taxon>Eukaryota</taxon>
        <taxon>Fungi</taxon>
        <taxon>Dikarya</taxon>
        <taxon>Ascomycota</taxon>
        <taxon>Saccharomycotina</taxon>
        <taxon>Pichiomycetes</taxon>
        <taxon>Debaryomycetaceae</taxon>
        <taxon>Candida/Lodderomyces clade</taxon>
        <taxon>Lodderomyces</taxon>
    </lineage>
</organism>